<evidence type="ECO:0000313" key="2">
    <source>
        <dbReference type="EMBL" id="GAA4850681.1"/>
    </source>
</evidence>
<sequence>MRTVKQFGFILGVLMTIFAGAGQLHAQHIEVKASYMQGVAYNDAAGFFGGGSELSIDYLLKRNGYQFNAGVDGRIVQWGRQVNLAFGAIKEVGKNIEVGAELQSGLALFRPSSLGVYGGSIKANYLFLNKESWKAGVGVEARLTSSPGYKEYSQVHTLVEVPIGLFIRL</sequence>
<keyword evidence="3" id="KW-1185">Reference proteome</keyword>
<dbReference type="EMBL" id="BAABJX010000065">
    <property type="protein sequence ID" value="GAA4850681.1"/>
    <property type="molecule type" value="Genomic_DNA"/>
</dbReference>
<protein>
    <recommendedName>
        <fullName evidence="4">Outer membrane protein beta-barrel domain-containing protein</fullName>
    </recommendedName>
</protein>
<proteinExistence type="predicted"/>
<dbReference type="Proteomes" id="UP001500298">
    <property type="component" value="Unassembled WGS sequence"/>
</dbReference>
<accession>A0ABP9DMT7</accession>
<evidence type="ECO:0000313" key="3">
    <source>
        <dbReference type="Proteomes" id="UP001500298"/>
    </source>
</evidence>
<feature type="chain" id="PRO_5045630670" description="Outer membrane protein beta-barrel domain-containing protein" evidence="1">
    <location>
        <begin position="27"/>
        <end position="169"/>
    </location>
</feature>
<evidence type="ECO:0008006" key="4">
    <source>
        <dbReference type="Google" id="ProtNLM"/>
    </source>
</evidence>
<keyword evidence="1" id="KW-0732">Signal</keyword>
<feature type="signal peptide" evidence="1">
    <location>
        <begin position="1"/>
        <end position="26"/>
    </location>
</feature>
<gene>
    <name evidence="2" type="ORF">GCM10023331_39190</name>
</gene>
<dbReference type="RefSeq" id="WP_345374948.1">
    <property type="nucleotide sequence ID" value="NZ_BAABJX010000065.1"/>
</dbReference>
<reference evidence="3" key="1">
    <citation type="journal article" date="2019" name="Int. J. Syst. Evol. Microbiol.">
        <title>The Global Catalogue of Microorganisms (GCM) 10K type strain sequencing project: providing services to taxonomists for standard genome sequencing and annotation.</title>
        <authorList>
            <consortium name="The Broad Institute Genomics Platform"/>
            <consortium name="The Broad Institute Genome Sequencing Center for Infectious Disease"/>
            <person name="Wu L."/>
            <person name="Ma J."/>
        </authorList>
    </citation>
    <scope>NUCLEOTIDE SEQUENCE [LARGE SCALE GENOMIC DNA]</scope>
    <source>
        <strain evidence="3">JCM 18326</strain>
    </source>
</reference>
<organism evidence="2 3">
    <name type="scientific">Algivirga pacifica</name>
    <dbReference type="NCBI Taxonomy" id="1162670"/>
    <lineage>
        <taxon>Bacteria</taxon>
        <taxon>Pseudomonadati</taxon>
        <taxon>Bacteroidota</taxon>
        <taxon>Cytophagia</taxon>
        <taxon>Cytophagales</taxon>
        <taxon>Flammeovirgaceae</taxon>
        <taxon>Algivirga</taxon>
    </lineage>
</organism>
<comment type="caution">
    <text evidence="2">The sequence shown here is derived from an EMBL/GenBank/DDBJ whole genome shotgun (WGS) entry which is preliminary data.</text>
</comment>
<name>A0ABP9DMT7_9BACT</name>
<evidence type="ECO:0000256" key="1">
    <source>
        <dbReference type="SAM" id="SignalP"/>
    </source>
</evidence>